<dbReference type="EMBL" id="CM018034">
    <property type="protein sequence ID" value="KAA8544191.1"/>
    <property type="molecule type" value="Genomic_DNA"/>
</dbReference>
<organism evidence="2 3">
    <name type="scientific">Nyssa sinensis</name>
    <dbReference type="NCBI Taxonomy" id="561372"/>
    <lineage>
        <taxon>Eukaryota</taxon>
        <taxon>Viridiplantae</taxon>
        <taxon>Streptophyta</taxon>
        <taxon>Embryophyta</taxon>
        <taxon>Tracheophyta</taxon>
        <taxon>Spermatophyta</taxon>
        <taxon>Magnoliopsida</taxon>
        <taxon>eudicotyledons</taxon>
        <taxon>Gunneridae</taxon>
        <taxon>Pentapetalae</taxon>
        <taxon>asterids</taxon>
        <taxon>Cornales</taxon>
        <taxon>Nyssaceae</taxon>
        <taxon>Nyssa</taxon>
    </lineage>
</organism>
<accession>A0A5J5BSK7</accession>
<protein>
    <submittedName>
        <fullName evidence="2">Uncharacterized protein</fullName>
    </submittedName>
</protein>
<reference evidence="2 3" key="1">
    <citation type="submission" date="2019-09" db="EMBL/GenBank/DDBJ databases">
        <title>A chromosome-level genome assembly of the Chinese tupelo Nyssa sinensis.</title>
        <authorList>
            <person name="Yang X."/>
            <person name="Kang M."/>
            <person name="Yang Y."/>
            <person name="Xiong H."/>
            <person name="Wang M."/>
            <person name="Zhang Z."/>
            <person name="Wang Z."/>
            <person name="Wu H."/>
            <person name="Ma T."/>
            <person name="Liu J."/>
            <person name="Xi Z."/>
        </authorList>
    </citation>
    <scope>NUCLEOTIDE SEQUENCE [LARGE SCALE GENOMIC DNA]</scope>
    <source>
        <strain evidence="2">J267</strain>
        <tissue evidence="2">Leaf</tissue>
    </source>
</reference>
<feature type="compositionally biased region" description="Polar residues" evidence="1">
    <location>
        <begin position="17"/>
        <end position="26"/>
    </location>
</feature>
<feature type="region of interest" description="Disordered" evidence="1">
    <location>
        <begin position="1"/>
        <end position="33"/>
    </location>
</feature>
<sequence>MLLQSVSPTEPRCSYLPATTSLNTHQPTNLPDTTAAPAALSALTHHRNPNRAPPKSKSIRFASHFYLSTTAASDPGAAASAGDDSTSRRIRRSAGLEVCHRNLMSGDGNMLASLLGLEREVVQKGAGVKSCPATDWSLRESFQIFEERLAGKKEKNFRTWKAWQAYLHFTTKSDPCLEIYLKRG</sequence>
<name>A0A5J5BSK7_9ASTE</name>
<evidence type="ECO:0000256" key="1">
    <source>
        <dbReference type="SAM" id="MobiDB-lite"/>
    </source>
</evidence>
<dbReference type="AlphaFoldDB" id="A0A5J5BSK7"/>
<evidence type="ECO:0000313" key="2">
    <source>
        <dbReference type="EMBL" id="KAA8544191.1"/>
    </source>
</evidence>
<keyword evidence="3" id="KW-1185">Reference proteome</keyword>
<dbReference type="Proteomes" id="UP000325577">
    <property type="component" value="Linkage Group LG11"/>
</dbReference>
<gene>
    <name evidence="2" type="ORF">F0562_022173</name>
</gene>
<evidence type="ECO:0000313" key="3">
    <source>
        <dbReference type="Proteomes" id="UP000325577"/>
    </source>
</evidence>
<proteinExistence type="predicted"/>